<protein>
    <recommendedName>
        <fullName evidence="3">Bacteriocin biosynthesis cyclodehydratase domain-containing protein</fullName>
    </recommendedName>
</protein>
<dbReference type="InterPro" id="IPR036188">
    <property type="entry name" value="FAD/NAD-bd_sf"/>
</dbReference>
<evidence type="ECO:0000313" key="1">
    <source>
        <dbReference type="EMBL" id="MBB5842480.1"/>
    </source>
</evidence>
<gene>
    <name evidence="1" type="ORF">HD599_000803</name>
</gene>
<accession>A0A841AFD6</accession>
<dbReference type="AlphaFoldDB" id="A0A841AFD6"/>
<organism evidence="1 2">
    <name type="scientific">Conyzicola lurida</name>
    <dbReference type="NCBI Taxonomy" id="1172621"/>
    <lineage>
        <taxon>Bacteria</taxon>
        <taxon>Bacillati</taxon>
        <taxon>Actinomycetota</taxon>
        <taxon>Actinomycetes</taxon>
        <taxon>Micrococcales</taxon>
        <taxon>Microbacteriaceae</taxon>
        <taxon>Conyzicola</taxon>
    </lineage>
</organism>
<sequence length="204" mass="21357">MVLTIDPRYPLVWRSPTSLQFGVAAPVVVLGDVTSADERMIAALTVGVTEPGLTMIAHAAGADDSAVETLLDQLAPALAPRTAAPPWSVTVVGGGPTVARIADVLRAAGLTVTVVTAEEAATQSRCDLAIAVGHFVLAPELHGLWLRRDIPHLPVLFTDTTVEIGPVVEPGSGPCLYCLQRYRTDADAAWPAISAQLWGRHGAT</sequence>
<dbReference type="EMBL" id="JACHMJ010000001">
    <property type="protein sequence ID" value="MBB5842480.1"/>
    <property type="molecule type" value="Genomic_DNA"/>
</dbReference>
<dbReference type="RefSeq" id="WP_184233852.1">
    <property type="nucleotide sequence ID" value="NZ_JACHMJ010000001.1"/>
</dbReference>
<dbReference type="Proteomes" id="UP000536685">
    <property type="component" value="Unassembled WGS sequence"/>
</dbReference>
<reference evidence="1 2" key="1">
    <citation type="submission" date="2020-08" db="EMBL/GenBank/DDBJ databases">
        <title>Sequencing the genomes of 1000 actinobacteria strains.</title>
        <authorList>
            <person name="Klenk H.-P."/>
        </authorList>
    </citation>
    <scope>NUCLEOTIDE SEQUENCE [LARGE SCALE GENOMIC DNA]</scope>
    <source>
        <strain evidence="1 2">DSM 105784</strain>
    </source>
</reference>
<keyword evidence="2" id="KW-1185">Reference proteome</keyword>
<proteinExistence type="predicted"/>
<evidence type="ECO:0008006" key="3">
    <source>
        <dbReference type="Google" id="ProtNLM"/>
    </source>
</evidence>
<evidence type="ECO:0000313" key="2">
    <source>
        <dbReference type="Proteomes" id="UP000536685"/>
    </source>
</evidence>
<dbReference type="SUPFAM" id="SSF51905">
    <property type="entry name" value="FAD/NAD(P)-binding domain"/>
    <property type="match status" value="1"/>
</dbReference>
<comment type="caution">
    <text evidence="1">The sequence shown here is derived from an EMBL/GenBank/DDBJ whole genome shotgun (WGS) entry which is preliminary data.</text>
</comment>
<name>A0A841AFD6_9MICO</name>
<dbReference type="Gene3D" id="3.40.50.720">
    <property type="entry name" value="NAD(P)-binding Rossmann-like Domain"/>
    <property type="match status" value="1"/>
</dbReference>